<sequence>SLALLVLFHLRQRASLYLENGGDISYQWTRERQNTEWTQHLDRVITEVWEDAATRPGDEIEEVLWKSFPYSSDNPRPRRVIDFLAEGDAPKQLLTHRLIHLSLLRVWKYGLLTEDKNASRS</sequence>
<dbReference type="OrthoDB" id="3941538at2759"/>
<protein>
    <submittedName>
        <fullName evidence="2">Uncharacterized protein</fullName>
    </submittedName>
</protein>
<accession>A0A2H3IUC4</accession>
<feature type="non-terminal residue" evidence="2">
    <location>
        <position position="121"/>
    </location>
</feature>
<feature type="signal peptide" evidence="1">
    <location>
        <begin position="1"/>
        <end position="16"/>
    </location>
</feature>
<feature type="non-terminal residue" evidence="2">
    <location>
        <position position="1"/>
    </location>
</feature>
<reference evidence="2 3" key="1">
    <citation type="journal article" date="2012" name="Science">
        <title>The Paleozoic origin of enzymatic lignin decomposition reconstructed from 31 fungal genomes.</title>
        <authorList>
            <person name="Floudas D."/>
            <person name="Binder M."/>
            <person name="Riley R."/>
            <person name="Barry K."/>
            <person name="Blanchette R.A."/>
            <person name="Henrissat B."/>
            <person name="Martinez A.T."/>
            <person name="Otillar R."/>
            <person name="Spatafora J.W."/>
            <person name="Yadav J.S."/>
            <person name="Aerts A."/>
            <person name="Benoit I."/>
            <person name="Boyd A."/>
            <person name="Carlson A."/>
            <person name="Copeland A."/>
            <person name="Coutinho P.M."/>
            <person name="de Vries R.P."/>
            <person name="Ferreira P."/>
            <person name="Findley K."/>
            <person name="Foster B."/>
            <person name="Gaskell J."/>
            <person name="Glotzer D."/>
            <person name="Gorecki P."/>
            <person name="Heitman J."/>
            <person name="Hesse C."/>
            <person name="Hori C."/>
            <person name="Igarashi K."/>
            <person name="Jurgens J.A."/>
            <person name="Kallen N."/>
            <person name="Kersten P."/>
            <person name="Kohler A."/>
            <person name="Kuees U."/>
            <person name="Kumar T.K.A."/>
            <person name="Kuo A."/>
            <person name="LaButti K."/>
            <person name="Larrondo L.F."/>
            <person name="Lindquist E."/>
            <person name="Ling A."/>
            <person name="Lombard V."/>
            <person name="Lucas S."/>
            <person name="Lundell T."/>
            <person name="Martin R."/>
            <person name="McLaughlin D.J."/>
            <person name="Morgenstern I."/>
            <person name="Morin E."/>
            <person name="Murat C."/>
            <person name="Nagy L.G."/>
            <person name="Nolan M."/>
            <person name="Ohm R.A."/>
            <person name="Patyshakuliyeva A."/>
            <person name="Rokas A."/>
            <person name="Ruiz-Duenas F.J."/>
            <person name="Sabat G."/>
            <person name="Salamov A."/>
            <person name="Samejima M."/>
            <person name="Schmutz J."/>
            <person name="Slot J.C."/>
            <person name="St John F."/>
            <person name="Stenlid J."/>
            <person name="Sun H."/>
            <person name="Sun S."/>
            <person name="Syed K."/>
            <person name="Tsang A."/>
            <person name="Wiebenga A."/>
            <person name="Young D."/>
            <person name="Pisabarro A."/>
            <person name="Eastwood D.C."/>
            <person name="Martin F."/>
            <person name="Cullen D."/>
            <person name="Grigoriev I.V."/>
            <person name="Hibbett D.S."/>
        </authorList>
    </citation>
    <scope>NUCLEOTIDE SEQUENCE [LARGE SCALE GENOMIC DNA]</scope>
    <source>
        <strain evidence="2 3">MD-104</strain>
    </source>
</reference>
<organism evidence="2 3">
    <name type="scientific">Wolfiporia cocos (strain MD-104)</name>
    <name type="common">Brown rot fungus</name>
    <dbReference type="NCBI Taxonomy" id="742152"/>
    <lineage>
        <taxon>Eukaryota</taxon>
        <taxon>Fungi</taxon>
        <taxon>Dikarya</taxon>
        <taxon>Basidiomycota</taxon>
        <taxon>Agaricomycotina</taxon>
        <taxon>Agaricomycetes</taxon>
        <taxon>Polyporales</taxon>
        <taxon>Phaeolaceae</taxon>
        <taxon>Wolfiporia</taxon>
    </lineage>
</organism>
<proteinExistence type="predicted"/>
<name>A0A2H3IUC4_WOLCO</name>
<keyword evidence="3" id="KW-1185">Reference proteome</keyword>
<evidence type="ECO:0000313" key="2">
    <source>
        <dbReference type="EMBL" id="PCH33580.1"/>
    </source>
</evidence>
<keyword evidence="1" id="KW-0732">Signal</keyword>
<dbReference type="AlphaFoldDB" id="A0A2H3IUC4"/>
<dbReference type="Proteomes" id="UP000218811">
    <property type="component" value="Unassembled WGS sequence"/>
</dbReference>
<dbReference type="EMBL" id="KB467831">
    <property type="protein sequence ID" value="PCH33580.1"/>
    <property type="molecule type" value="Genomic_DNA"/>
</dbReference>
<evidence type="ECO:0000256" key="1">
    <source>
        <dbReference type="SAM" id="SignalP"/>
    </source>
</evidence>
<gene>
    <name evidence="2" type="ORF">WOLCODRAFT_46855</name>
</gene>
<evidence type="ECO:0000313" key="3">
    <source>
        <dbReference type="Proteomes" id="UP000218811"/>
    </source>
</evidence>
<feature type="chain" id="PRO_5013594824" evidence="1">
    <location>
        <begin position="17"/>
        <end position="121"/>
    </location>
</feature>